<protein>
    <submittedName>
        <fullName evidence="2">Uncharacterized protein</fullName>
    </submittedName>
</protein>
<proteinExistence type="predicted"/>
<keyword evidence="3" id="KW-1185">Reference proteome</keyword>
<keyword evidence="1" id="KW-0472">Membrane</keyword>
<evidence type="ECO:0000256" key="1">
    <source>
        <dbReference type="SAM" id="Phobius"/>
    </source>
</evidence>
<keyword evidence="1" id="KW-1133">Transmembrane helix</keyword>
<feature type="transmembrane region" description="Helical" evidence="1">
    <location>
        <begin position="137"/>
        <end position="155"/>
    </location>
</feature>
<gene>
    <name evidence="2" type="ORF">SSEG_10550</name>
</gene>
<dbReference type="SUPFAM" id="SSF51556">
    <property type="entry name" value="Metallo-dependent hydrolases"/>
    <property type="match status" value="1"/>
</dbReference>
<organism evidence="2 3">
    <name type="scientific">Streptomyces sviceus (strain ATCC 29083 / DSM 924 / JCM 4929 / NBRC 13980 / NCIMB 11184 / NRRL 5439 / UC 5370)</name>
    <dbReference type="NCBI Taxonomy" id="463191"/>
    <lineage>
        <taxon>Bacteria</taxon>
        <taxon>Bacillati</taxon>
        <taxon>Actinomycetota</taxon>
        <taxon>Actinomycetes</taxon>
        <taxon>Kitasatosporales</taxon>
        <taxon>Streptomycetaceae</taxon>
        <taxon>Streptomyces</taxon>
    </lineage>
</organism>
<name>D6XC59_STRX2</name>
<dbReference type="InterPro" id="IPR032466">
    <property type="entry name" value="Metal_Hydrolase"/>
</dbReference>
<reference evidence="2" key="1">
    <citation type="submission" date="2009-10" db="EMBL/GenBank/DDBJ databases">
        <title>The genome sequence of Streptomyces sviceus strain ATCC 29083.</title>
        <authorList>
            <consortium name="The Broad Institute Genome Sequencing Platform"/>
            <consortium name="Broad Institute Microbial Sequencing Center"/>
            <person name="Fischbach M."/>
            <person name="Godfrey P."/>
            <person name="Ward D."/>
            <person name="Young S."/>
            <person name="Zeng Q."/>
            <person name="Koehrsen M."/>
            <person name="Alvarado L."/>
            <person name="Berlin A.M."/>
            <person name="Bochicchio J."/>
            <person name="Borenstein D."/>
            <person name="Chapman S.B."/>
            <person name="Chen Z."/>
            <person name="Engels R."/>
            <person name="Freedman E."/>
            <person name="Gellesch M."/>
            <person name="Goldberg J."/>
            <person name="Griggs A."/>
            <person name="Gujja S."/>
            <person name="Heilman E.R."/>
            <person name="Heiman D.I."/>
            <person name="Hepburn T.A."/>
            <person name="Howarth C."/>
            <person name="Jen D."/>
            <person name="Larson L."/>
            <person name="Lewis B."/>
            <person name="Mehta T."/>
            <person name="Park D."/>
            <person name="Pearson M."/>
            <person name="Richards J."/>
            <person name="Roberts A."/>
            <person name="Saif S."/>
            <person name="Shea T.D."/>
            <person name="Shenoy N."/>
            <person name="Sisk P."/>
            <person name="Stolte C."/>
            <person name="Sykes S.N."/>
            <person name="Thomson T."/>
            <person name="Walk T."/>
            <person name="White J."/>
            <person name="Yandava C."/>
            <person name="Straight P."/>
            <person name="Clardy J."/>
            <person name="Hung D."/>
            <person name="Kolter R."/>
            <person name="Mekalanos J."/>
            <person name="Walker S."/>
            <person name="Walsh C.T."/>
            <person name="Wieland-Brown L.C."/>
            <person name="Haas B."/>
            <person name="Nusbaum C."/>
            <person name="Birren B."/>
        </authorList>
    </citation>
    <scope>NUCLEOTIDE SEQUENCE [LARGE SCALE GENOMIC DNA]</scope>
    <source>
        <strain evidence="2">ATCC 29083</strain>
    </source>
</reference>
<evidence type="ECO:0000313" key="2">
    <source>
        <dbReference type="EMBL" id="EFH28331.1"/>
    </source>
</evidence>
<dbReference type="EMBL" id="CM000951">
    <property type="protein sequence ID" value="EFH28331.1"/>
    <property type="molecule type" value="Genomic_DNA"/>
</dbReference>
<keyword evidence="1" id="KW-0812">Transmembrane</keyword>
<evidence type="ECO:0000313" key="3">
    <source>
        <dbReference type="Proteomes" id="UP000002785"/>
    </source>
</evidence>
<accession>D6XC59</accession>
<dbReference type="HOGENOM" id="CLU_1676908_0_0_11"/>
<sequence length="157" mass="16448">MARTSAGLIPPFSMRASSPRYLPRDEGIELMLAHGTWLVPTLSAPLAVIRLAEAGGNMRRRVHPGGADLGHHHGEFVVAEMRVPGVVAGRGHSPGGAHLDRVGTGPKDLPHAQSLGNLAASTIAGILWSVFSPAAAFGYLAAWMLLALAGLLLSLRR</sequence>
<dbReference type="AlphaFoldDB" id="D6XC59"/>
<dbReference type="Proteomes" id="UP000002785">
    <property type="component" value="Chromosome"/>
</dbReference>